<comment type="subcellular location">
    <subcellularLocation>
        <location evidence="1">Cell membrane</location>
        <topology evidence="1">Multi-pass membrane protein</topology>
    </subcellularLocation>
</comment>
<evidence type="ECO:0000256" key="4">
    <source>
        <dbReference type="ARBA" id="ARBA00022989"/>
    </source>
</evidence>
<dbReference type="Pfam" id="PF13567">
    <property type="entry name" value="DUF4131"/>
    <property type="match status" value="1"/>
</dbReference>
<sequence length="740" mass="77000">MTLIGVDGGVDKDDGRLRRLWRQSGGRLTGWIQTSLGAEQDRWRLWGAVLFATGCGIHVDLVRDPPLWLLFAATAAIWSLSAMARAYRPWLALTCLGLAWMVGGMAVSGLGTALVAAPVLEQPYRGPLAGRVLAVEPDGIGGGRLLIVPAWIDGLTRDTLPARVRVTVRPQADGLPAPGDGVRMRVNLSPPSAPVVPGGYDFARAAYFQQLGAIGYAYGSAMITRPPAPRLTLQTMREAVERGRLALDRRIRQAAPGAGGAVLSAMVTGLRGAIPDPVDQAMRDSGLAHLISISGLHMTMVAGLIFGVVRLAMALLPAVADRISGRKVASLAALAGAAGYLALGGFAVPTQRAFIMTGLGLLAILANRPVLSMSLIASSAIVVLAVQPAAIIGPSFQMSFAAVVALIALYESPAIRRLAGMDAGEGRPALSRAGAWIFGMLATSSIAGLATAPYAAYAFGRATGYGLVSNLIAVPLTGFWIMPTALAGSLATLLPLPDGFNADLLFTLSARGMDLVIATATMVASWSGAVVLVPAFGAGALLLMTFGGLWLAIWRRPWRWAGLVPVLAGVIIAAHPALPDILVSDDGRSLAIRGHDGALLATDHRRNRFVLNQWAEALGTDVIRPLAADTTEPGLACHAGLCRMTRQNLTAALVLDGGRLAEACGTAQLVVVAASAAGPDDIGTPPCAARLIDRRRPDQTAGSLAIRLGSGRVSVDEAGSVRGQRPWVRAAVTPVDDVGR</sequence>
<accession>A0ABQ1IAQ8</accession>
<feature type="transmembrane region" description="Helical" evidence="6">
    <location>
        <begin position="328"/>
        <end position="347"/>
    </location>
</feature>
<feature type="domain" description="DUF4131" evidence="8">
    <location>
        <begin position="66"/>
        <end position="220"/>
    </location>
</feature>
<dbReference type="InterPro" id="IPR025405">
    <property type="entry name" value="DUF4131"/>
</dbReference>
<keyword evidence="2" id="KW-1003">Cell membrane</keyword>
<dbReference type="EMBL" id="BMDZ01000007">
    <property type="protein sequence ID" value="GGB30390.1"/>
    <property type="molecule type" value="Genomic_DNA"/>
</dbReference>
<feature type="transmembrane region" description="Helical" evidence="6">
    <location>
        <begin position="90"/>
        <end position="117"/>
    </location>
</feature>
<evidence type="ECO:0000256" key="1">
    <source>
        <dbReference type="ARBA" id="ARBA00004651"/>
    </source>
</evidence>
<evidence type="ECO:0000256" key="6">
    <source>
        <dbReference type="SAM" id="Phobius"/>
    </source>
</evidence>
<feature type="transmembrane region" description="Helical" evidence="6">
    <location>
        <begin position="516"/>
        <end position="546"/>
    </location>
</feature>
<reference evidence="10" key="1">
    <citation type="journal article" date="2019" name="Int. J. Syst. Evol. Microbiol.">
        <title>The Global Catalogue of Microorganisms (GCM) 10K type strain sequencing project: providing services to taxonomists for standard genome sequencing and annotation.</title>
        <authorList>
            <consortium name="The Broad Institute Genomics Platform"/>
            <consortium name="The Broad Institute Genome Sequencing Center for Infectious Disease"/>
            <person name="Wu L."/>
            <person name="Ma J."/>
        </authorList>
    </citation>
    <scope>NUCLEOTIDE SEQUENCE [LARGE SCALE GENOMIC DNA]</scope>
    <source>
        <strain evidence="10">CGMCC 1.10188</strain>
    </source>
</reference>
<proteinExistence type="predicted"/>
<dbReference type="RefSeq" id="WP_188575483.1">
    <property type="nucleotide sequence ID" value="NZ_BMDZ01000007.1"/>
</dbReference>
<feature type="transmembrane region" description="Helical" evidence="6">
    <location>
        <begin position="471"/>
        <end position="496"/>
    </location>
</feature>
<evidence type="ECO:0000313" key="9">
    <source>
        <dbReference type="EMBL" id="GGB30390.1"/>
    </source>
</evidence>
<feature type="transmembrane region" description="Helical" evidence="6">
    <location>
        <begin position="435"/>
        <end position="459"/>
    </location>
</feature>
<keyword evidence="4 6" id="KW-1133">Transmembrane helix</keyword>
<evidence type="ECO:0000313" key="10">
    <source>
        <dbReference type="Proteomes" id="UP000603352"/>
    </source>
</evidence>
<dbReference type="NCBIfam" id="TIGR00360">
    <property type="entry name" value="ComEC_N-term"/>
    <property type="match status" value="1"/>
</dbReference>
<feature type="transmembrane region" description="Helical" evidence="6">
    <location>
        <begin position="294"/>
        <end position="316"/>
    </location>
</feature>
<comment type="caution">
    <text evidence="9">The sequence shown here is derived from an EMBL/GenBank/DDBJ whole genome shotgun (WGS) entry which is preliminary data.</text>
</comment>
<feature type="transmembrane region" description="Helical" evidence="6">
    <location>
        <begin position="67"/>
        <end position="84"/>
    </location>
</feature>
<evidence type="ECO:0000256" key="2">
    <source>
        <dbReference type="ARBA" id="ARBA00022475"/>
    </source>
</evidence>
<organism evidence="9 10">
    <name type="scientific">Tistrella bauzanensis</name>
    <dbReference type="NCBI Taxonomy" id="657419"/>
    <lineage>
        <taxon>Bacteria</taxon>
        <taxon>Pseudomonadati</taxon>
        <taxon>Pseudomonadota</taxon>
        <taxon>Alphaproteobacteria</taxon>
        <taxon>Geminicoccales</taxon>
        <taxon>Geminicoccaceae</taxon>
        <taxon>Tistrella</taxon>
    </lineage>
</organism>
<evidence type="ECO:0000259" key="8">
    <source>
        <dbReference type="Pfam" id="PF13567"/>
    </source>
</evidence>
<keyword evidence="3 6" id="KW-0812">Transmembrane</keyword>
<gene>
    <name evidence="9" type="ORF">GCM10011505_09690</name>
</gene>
<dbReference type="InterPro" id="IPR004477">
    <property type="entry name" value="ComEC_N"/>
</dbReference>
<keyword evidence="10" id="KW-1185">Reference proteome</keyword>
<evidence type="ECO:0000259" key="7">
    <source>
        <dbReference type="Pfam" id="PF03772"/>
    </source>
</evidence>
<dbReference type="InterPro" id="IPR052159">
    <property type="entry name" value="Competence_DNA_uptake"/>
</dbReference>
<dbReference type="PANTHER" id="PTHR30619">
    <property type="entry name" value="DNA INTERNALIZATION/COMPETENCE PROTEIN COMEC/REC2"/>
    <property type="match status" value="1"/>
</dbReference>
<feature type="domain" description="ComEC/Rec2-related protein" evidence="7">
    <location>
        <begin position="266"/>
        <end position="556"/>
    </location>
</feature>
<name>A0ABQ1IAQ8_9PROT</name>
<feature type="transmembrane region" description="Helical" evidence="6">
    <location>
        <begin position="398"/>
        <end position="415"/>
    </location>
</feature>
<evidence type="ECO:0000256" key="5">
    <source>
        <dbReference type="ARBA" id="ARBA00023136"/>
    </source>
</evidence>
<feature type="transmembrane region" description="Helical" evidence="6">
    <location>
        <begin position="558"/>
        <end position="578"/>
    </location>
</feature>
<protein>
    <submittedName>
        <fullName evidence="9">Competence protein ComEC</fullName>
    </submittedName>
</protein>
<feature type="transmembrane region" description="Helical" evidence="6">
    <location>
        <begin position="353"/>
        <end position="386"/>
    </location>
</feature>
<evidence type="ECO:0000256" key="3">
    <source>
        <dbReference type="ARBA" id="ARBA00022692"/>
    </source>
</evidence>
<dbReference type="Proteomes" id="UP000603352">
    <property type="component" value="Unassembled WGS sequence"/>
</dbReference>
<dbReference type="Pfam" id="PF03772">
    <property type="entry name" value="Competence"/>
    <property type="match status" value="1"/>
</dbReference>
<dbReference type="PANTHER" id="PTHR30619:SF1">
    <property type="entry name" value="RECOMBINATION PROTEIN 2"/>
    <property type="match status" value="1"/>
</dbReference>
<keyword evidence="5 6" id="KW-0472">Membrane</keyword>